<dbReference type="GO" id="GO:0008360">
    <property type="term" value="P:regulation of cell shape"/>
    <property type="evidence" value="ECO:0007669"/>
    <property type="project" value="TreeGrafter"/>
</dbReference>
<gene>
    <name evidence="14" type="ORF">Celaphus_00010642</name>
</gene>
<reference evidence="14 15" key="1">
    <citation type="journal article" date="2018" name="Mol. Genet. Genomics">
        <title>The red deer Cervus elaphus genome CerEla1.0: sequencing, annotating, genes, and chromosomes.</title>
        <authorList>
            <person name="Bana N.A."/>
            <person name="Nyiri A."/>
            <person name="Nagy J."/>
            <person name="Frank K."/>
            <person name="Nagy T."/>
            <person name="Steger V."/>
            <person name="Schiller M."/>
            <person name="Lakatos P."/>
            <person name="Sugar L."/>
            <person name="Horn P."/>
            <person name="Barta E."/>
            <person name="Orosz L."/>
        </authorList>
    </citation>
    <scope>NUCLEOTIDE SEQUENCE [LARGE SCALE GENOMIC DNA]</scope>
    <source>
        <strain evidence="14">Hungarian</strain>
    </source>
</reference>
<dbReference type="GO" id="GO:0017154">
    <property type="term" value="F:semaphorin receptor activity"/>
    <property type="evidence" value="ECO:0007669"/>
    <property type="project" value="InterPro"/>
</dbReference>
<dbReference type="FunFam" id="2.60.40.10:FF:000630">
    <property type="entry name" value="Plexin D1"/>
    <property type="match status" value="1"/>
</dbReference>
<dbReference type="GO" id="GO:0005886">
    <property type="term" value="C:plasma membrane"/>
    <property type="evidence" value="ECO:0007669"/>
    <property type="project" value="UniProtKB-SubCell"/>
</dbReference>
<evidence type="ECO:0000256" key="11">
    <source>
        <dbReference type="ARBA" id="ARBA00023180"/>
    </source>
</evidence>
<comment type="subcellular location">
    <subcellularLocation>
        <location evidence="1">Cell membrane</location>
        <topology evidence="1">Single-pass membrane protein</topology>
    </subcellularLocation>
</comment>
<dbReference type="CDD" id="cd01181">
    <property type="entry name" value="IPT_plexin_repeat3"/>
    <property type="match status" value="1"/>
</dbReference>
<dbReference type="InterPro" id="IPR013548">
    <property type="entry name" value="Plexin_cytoplasmic_RasGAP_dom"/>
</dbReference>
<dbReference type="PANTHER" id="PTHR22625:SF7">
    <property type="entry name" value="PLEXIN-D1"/>
    <property type="match status" value="1"/>
</dbReference>
<dbReference type="AlphaFoldDB" id="A0A212C957"/>
<feature type="domain" description="IPT/TIG" evidence="13">
    <location>
        <begin position="129"/>
        <end position="208"/>
    </location>
</feature>
<keyword evidence="9" id="KW-1015">Disulfide bond</keyword>
<keyword evidence="7 12" id="KW-1133">Transmembrane helix</keyword>
<keyword evidence="5" id="KW-0732">Signal</keyword>
<dbReference type="GO" id="GO:0030334">
    <property type="term" value="P:regulation of cell migration"/>
    <property type="evidence" value="ECO:0007669"/>
    <property type="project" value="TreeGrafter"/>
</dbReference>
<keyword evidence="15" id="KW-1185">Reference proteome</keyword>
<comment type="caution">
    <text evidence="14">The sequence shown here is derived from an EMBL/GenBank/DDBJ whole genome shotgun (WGS) entry which is preliminary data.</text>
</comment>
<evidence type="ECO:0000256" key="9">
    <source>
        <dbReference type="ARBA" id="ARBA00023157"/>
    </source>
</evidence>
<name>A0A212C957_CEREH</name>
<organism evidence="14 15">
    <name type="scientific">Cervus elaphus hippelaphus</name>
    <name type="common">European red deer</name>
    <dbReference type="NCBI Taxonomy" id="46360"/>
    <lineage>
        <taxon>Eukaryota</taxon>
        <taxon>Metazoa</taxon>
        <taxon>Chordata</taxon>
        <taxon>Craniata</taxon>
        <taxon>Vertebrata</taxon>
        <taxon>Euteleostomi</taxon>
        <taxon>Mammalia</taxon>
        <taxon>Eutheria</taxon>
        <taxon>Laurasiatheria</taxon>
        <taxon>Artiodactyla</taxon>
        <taxon>Ruminantia</taxon>
        <taxon>Pecora</taxon>
        <taxon>Cervidae</taxon>
        <taxon>Cervinae</taxon>
        <taxon>Cervus</taxon>
    </lineage>
</organism>
<evidence type="ECO:0000256" key="2">
    <source>
        <dbReference type="ARBA" id="ARBA00010297"/>
    </source>
</evidence>
<keyword evidence="11" id="KW-0325">Glycoprotein</keyword>
<accession>A0A212C957</accession>
<dbReference type="PANTHER" id="PTHR22625">
    <property type="entry name" value="PLEXIN"/>
    <property type="match status" value="1"/>
</dbReference>
<keyword evidence="8 12" id="KW-0472">Membrane</keyword>
<evidence type="ECO:0000259" key="13">
    <source>
        <dbReference type="SMART" id="SM00429"/>
    </source>
</evidence>
<comment type="similarity">
    <text evidence="2">Belongs to the plexin family.</text>
</comment>
<sequence length="926" mass="103555">MLLGKCRIVCATGPAPEAFSDVVTVNASKEGRSRERFSYVLPLVHSLEPTMGPKAGGTRITIHGSDLHVGSELQVLVNNTEPCTELLRSDASIACTVPGGALPAMVPVCVRFEQRGCVRGGLSFQYMPNPVITAISPHRSHVSGGRTITVAGERFHMVQKVSMAVHHIGREPTLCKVLNSTRITCPSPGALSNASAPVDFFLNGRVYADEAAVAEELLEPEEAQRGSQFRLDYLPDPQFSTAKREKWIKHHPGEPLTLVIHKEQDGLGLESHEYRVKIGQVACDIQIVSERVIHCSVNESLGTAEGQLPITTIATLQLGGSETAIIVSIVICSVLLLLSVVALFVFCTKSRRAERYWQKTLLQMEEMESQIREEIRKGFAELQTDMTDLTKELNRSQGIPFLEYKHFVTRTFFPKIPESCRPNMEEGISLFSSLLNNKHFLIVFVHALEQQKDFAVRDRTRLMGTVVTVHAGADAPPAPRCSLASLLTIALHGKLEYYTGIMKELLVDLIDASAAKNPKLMLRRTESVVEKMLTNWMSICMYSCLRETVGEPFFLLLCAIKQHINKGSIDAITGKARYTLNEDLPLRFWVNILKNPQFVFDIEKTDHIDACLSVIAQAFIDACSISDLQLGKVLPTDELAEPKKSHRQSHRKKVLPEIYLTRLLSTKGTLQKFLDDLFKAILSIREDKPPLAVKYFFDFLEEQAEKRGISDPDTLHIWKTNSVLLPGSSPPTQDSPTNKLLYAKEIPEYRKIVQRYYKQIHDMTPLSEQEMNAHLAEESRKYQNEFNTNVAMAEIYKYAKRYRPQVSSPQCEARGTPALVSPAHPLRETRGERVLRAPGRLIVLWAWLPALGIQATCVCTPPNVWWDQGGVLGPKLTPLPTAPPPPPQIMSALEANPTARRTQLQHKFEQVVALMEDNIYECYSEA</sequence>
<evidence type="ECO:0000313" key="15">
    <source>
        <dbReference type="Proteomes" id="UP000242450"/>
    </source>
</evidence>
<evidence type="ECO:0000256" key="5">
    <source>
        <dbReference type="ARBA" id="ARBA00022729"/>
    </source>
</evidence>
<evidence type="ECO:0000256" key="12">
    <source>
        <dbReference type="SAM" id="Phobius"/>
    </source>
</evidence>
<dbReference type="OrthoDB" id="125363at2759"/>
<keyword evidence="6" id="KW-0677">Repeat</keyword>
<evidence type="ECO:0000256" key="3">
    <source>
        <dbReference type="ARBA" id="ARBA00022475"/>
    </source>
</evidence>
<dbReference type="InterPro" id="IPR013783">
    <property type="entry name" value="Ig-like_fold"/>
</dbReference>
<protein>
    <recommendedName>
        <fullName evidence="13">IPT/TIG domain-containing protein</fullName>
    </recommendedName>
</protein>
<dbReference type="CDD" id="cd01179">
    <property type="entry name" value="IPT_plexin_repeat2"/>
    <property type="match status" value="1"/>
</dbReference>
<dbReference type="Proteomes" id="UP000242450">
    <property type="component" value="Chromosome 24"/>
</dbReference>
<dbReference type="GO" id="GO:0043542">
    <property type="term" value="P:endothelial cell migration"/>
    <property type="evidence" value="ECO:0007669"/>
    <property type="project" value="TreeGrafter"/>
</dbReference>
<keyword evidence="10" id="KW-0675">Receptor</keyword>
<dbReference type="GO" id="GO:0007162">
    <property type="term" value="P:negative regulation of cell adhesion"/>
    <property type="evidence" value="ECO:0007669"/>
    <property type="project" value="TreeGrafter"/>
</dbReference>
<proteinExistence type="inferred from homology"/>
<dbReference type="Pfam" id="PF01833">
    <property type="entry name" value="TIG"/>
    <property type="match status" value="2"/>
</dbReference>
<dbReference type="Gene3D" id="1.10.506.10">
    <property type="entry name" value="GTPase Activation - p120gap, domain 1"/>
    <property type="match status" value="4"/>
</dbReference>
<keyword evidence="4 12" id="KW-0812">Transmembrane</keyword>
<dbReference type="SMART" id="SM00429">
    <property type="entry name" value="IPT"/>
    <property type="match status" value="2"/>
</dbReference>
<dbReference type="GO" id="GO:0050772">
    <property type="term" value="P:positive regulation of axonogenesis"/>
    <property type="evidence" value="ECO:0007669"/>
    <property type="project" value="TreeGrafter"/>
</dbReference>
<dbReference type="SUPFAM" id="SSF48350">
    <property type="entry name" value="GTPase activation domain, GAP"/>
    <property type="match status" value="1"/>
</dbReference>
<feature type="transmembrane region" description="Helical" evidence="12">
    <location>
        <begin position="325"/>
        <end position="347"/>
    </location>
</feature>
<keyword evidence="3" id="KW-1003">Cell membrane</keyword>
<evidence type="ECO:0000256" key="4">
    <source>
        <dbReference type="ARBA" id="ARBA00022692"/>
    </source>
</evidence>
<evidence type="ECO:0000313" key="14">
    <source>
        <dbReference type="EMBL" id="OWK02510.1"/>
    </source>
</evidence>
<dbReference type="InterPro" id="IPR031148">
    <property type="entry name" value="Plexin"/>
</dbReference>
<evidence type="ECO:0000256" key="1">
    <source>
        <dbReference type="ARBA" id="ARBA00004162"/>
    </source>
</evidence>
<dbReference type="InterPro" id="IPR002909">
    <property type="entry name" value="IPT_dom"/>
</dbReference>
<dbReference type="FunFam" id="2.60.40.10:FF:000927">
    <property type="entry name" value="Plexin D1"/>
    <property type="match status" value="1"/>
</dbReference>
<dbReference type="GO" id="GO:0048513">
    <property type="term" value="P:animal organ development"/>
    <property type="evidence" value="ECO:0007669"/>
    <property type="project" value="UniProtKB-ARBA"/>
</dbReference>
<dbReference type="EMBL" id="MKHE01000024">
    <property type="protein sequence ID" value="OWK02510.1"/>
    <property type="molecule type" value="Genomic_DNA"/>
</dbReference>
<dbReference type="GO" id="GO:0048731">
    <property type="term" value="P:system development"/>
    <property type="evidence" value="ECO:0007669"/>
    <property type="project" value="UniProtKB-ARBA"/>
</dbReference>
<dbReference type="InterPro" id="IPR014756">
    <property type="entry name" value="Ig_E-set"/>
</dbReference>
<dbReference type="SUPFAM" id="SSF81296">
    <property type="entry name" value="E set domains"/>
    <property type="match status" value="2"/>
</dbReference>
<dbReference type="Gene3D" id="2.60.40.10">
    <property type="entry name" value="Immunoglobulins"/>
    <property type="match status" value="2"/>
</dbReference>
<evidence type="ECO:0000256" key="8">
    <source>
        <dbReference type="ARBA" id="ARBA00023136"/>
    </source>
</evidence>
<evidence type="ECO:0000256" key="7">
    <source>
        <dbReference type="ARBA" id="ARBA00022989"/>
    </source>
</evidence>
<evidence type="ECO:0000256" key="6">
    <source>
        <dbReference type="ARBA" id="ARBA00022737"/>
    </source>
</evidence>
<feature type="domain" description="IPT/TIG" evidence="13">
    <location>
        <begin position="41"/>
        <end position="127"/>
    </location>
</feature>
<dbReference type="InterPro" id="IPR008936">
    <property type="entry name" value="Rho_GTPase_activation_prot"/>
</dbReference>
<dbReference type="Pfam" id="PF08337">
    <property type="entry name" value="Plexin_cytopl"/>
    <property type="match status" value="4"/>
</dbReference>
<evidence type="ECO:0000256" key="10">
    <source>
        <dbReference type="ARBA" id="ARBA00023170"/>
    </source>
</evidence>
<dbReference type="GO" id="GO:0002116">
    <property type="term" value="C:semaphorin receptor complex"/>
    <property type="evidence" value="ECO:0007669"/>
    <property type="project" value="TreeGrafter"/>
</dbReference>
<dbReference type="GO" id="GO:0009653">
    <property type="term" value="P:anatomical structure morphogenesis"/>
    <property type="evidence" value="ECO:0007669"/>
    <property type="project" value="UniProtKB-ARBA"/>
</dbReference>